<evidence type="ECO:0000313" key="2">
    <source>
        <dbReference type="Proteomes" id="UP000326678"/>
    </source>
</evidence>
<keyword evidence="2" id="KW-1185">Reference proteome</keyword>
<organism evidence="1 2">
    <name type="scientific">Nostoc sphaeroides CCNUC1</name>
    <dbReference type="NCBI Taxonomy" id="2653204"/>
    <lineage>
        <taxon>Bacteria</taxon>
        <taxon>Bacillati</taxon>
        <taxon>Cyanobacteriota</taxon>
        <taxon>Cyanophyceae</taxon>
        <taxon>Nostocales</taxon>
        <taxon>Nostocaceae</taxon>
        <taxon>Nostoc</taxon>
    </lineage>
</organism>
<proteinExistence type="predicted"/>
<dbReference type="Proteomes" id="UP000326678">
    <property type="component" value="Chromosome Gxm1"/>
</dbReference>
<name>A0A5P8VQP9_9NOSO</name>
<gene>
    <name evidence="1" type="ORF">GXM_00143</name>
</gene>
<accession>A0A5P8VQP9</accession>
<dbReference type="EMBL" id="CP045226">
    <property type="protein sequence ID" value="QFS42670.1"/>
    <property type="molecule type" value="Genomic_DNA"/>
</dbReference>
<protein>
    <submittedName>
        <fullName evidence="1">Uncharacterized protein</fullName>
    </submittedName>
</protein>
<evidence type="ECO:0000313" key="1">
    <source>
        <dbReference type="EMBL" id="QFS42670.1"/>
    </source>
</evidence>
<dbReference type="KEGG" id="nsh:GXM_00143"/>
<sequence length="39" mass="4551">MDGAADKYKYRTFVLIGMKNGERSPLLLLLTIKFQRLLH</sequence>
<reference evidence="1 2" key="1">
    <citation type="submission" date="2019-10" db="EMBL/GenBank/DDBJ databases">
        <title>Genomic and transcriptomic insights into the perfect genentic adaptation of a filamentous nitrogen-fixing cyanobacterium to rice fields.</title>
        <authorList>
            <person name="Chen Z."/>
        </authorList>
    </citation>
    <scope>NUCLEOTIDE SEQUENCE [LARGE SCALE GENOMIC DNA]</scope>
    <source>
        <strain evidence="1">CCNUC1</strain>
    </source>
</reference>
<dbReference type="AlphaFoldDB" id="A0A5P8VQP9"/>